<reference evidence="4" key="1">
    <citation type="submission" date="2025-08" db="UniProtKB">
        <authorList>
            <consortium name="RefSeq"/>
        </authorList>
    </citation>
    <scope>IDENTIFICATION</scope>
    <source>
        <strain evidence="4">15085-1641.00</strain>
        <tissue evidence="4">Whole body</tissue>
    </source>
</reference>
<organism evidence="3 4">
    <name type="scientific">Drosophila hydei</name>
    <name type="common">Fruit fly</name>
    <dbReference type="NCBI Taxonomy" id="7224"/>
    <lineage>
        <taxon>Eukaryota</taxon>
        <taxon>Metazoa</taxon>
        <taxon>Ecdysozoa</taxon>
        <taxon>Arthropoda</taxon>
        <taxon>Hexapoda</taxon>
        <taxon>Insecta</taxon>
        <taxon>Pterygota</taxon>
        <taxon>Neoptera</taxon>
        <taxon>Endopterygota</taxon>
        <taxon>Diptera</taxon>
        <taxon>Brachycera</taxon>
        <taxon>Muscomorpha</taxon>
        <taxon>Ephydroidea</taxon>
        <taxon>Drosophilidae</taxon>
        <taxon>Drosophila</taxon>
    </lineage>
</organism>
<dbReference type="Proteomes" id="UP000504633">
    <property type="component" value="Unplaced"/>
</dbReference>
<name>A0A6J1LEF0_DROHY</name>
<dbReference type="GeneID" id="111595183"/>
<accession>A0A6J1LEF0</accession>
<gene>
    <name evidence="4" type="primary">LOC111595183</name>
</gene>
<keyword evidence="2" id="KW-0472">Membrane</keyword>
<evidence type="ECO:0000256" key="1">
    <source>
        <dbReference type="SAM" id="Coils"/>
    </source>
</evidence>
<evidence type="ECO:0000313" key="4">
    <source>
        <dbReference type="RefSeq" id="XP_023164530.2"/>
    </source>
</evidence>
<keyword evidence="2" id="KW-0812">Transmembrane</keyword>
<dbReference type="KEGG" id="dhe:111595183"/>
<evidence type="ECO:0000256" key="2">
    <source>
        <dbReference type="SAM" id="Phobius"/>
    </source>
</evidence>
<keyword evidence="2" id="KW-1133">Transmembrane helix</keyword>
<keyword evidence="1" id="KW-0175">Coiled coil</keyword>
<dbReference type="AlphaFoldDB" id="A0A6J1LEF0"/>
<protein>
    <submittedName>
        <fullName evidence="4">Oral-facial-digital syndrome 1 protein homolog isoform X1</fullName>
    </submittedName>
</protein>
<proteinExistence type="predicted"/>
<dbReference type="RefSeq" id="XP_023164530.2">
    <property type="nucleotide sequence ID" value="XM_023308762.2"/>
</dbReference>
<feature type="coiled-coil region" evidence="1">
    <location>
        <begin position="130"/>
        <end position="269"/>
    </location>
</feature>
<evidence type="ECO:0000313" key="3">
    <source>
        <dbReference type="Proteomes" id="UP000504633"/>
    </source>
</evidence>
<dbReference type="OrthoDB" id="7694231at2759"/>
<keyword evidence="3" id="KW-1185">Reference proteome</keyword>
<feature type="transmembrane region" description="Helical" evidence="2">
    <location>
        <begin position="297"/>
        <end position="320"/>
    </location>
</feature>
<sequence length="337" mass="40045">MDIVDICPEDESKFSYSNSSWSRDDGQVKLSAKKQMMEQQQESWDTSQDMIRLARMRIVTSVMLHAWRQRRADVRKLQQVVERLQKSSIYSKNELHVSNTLMRIEEKRCRELQLELKKSTLSMKQVQTSFELLNVALINLRAEKQNLEKELLSCRQGHLELKEIAAQCNDDLRKALCEQRCLKQQLVEEQSNVRQLKHDKERLMNEICDMEREHLKRKESFSHELEKKNEELSNMRATVEKLENKLKQRQIKRYELKQYLMNIERMEQEESCSSNEKEIPNKEITDSRILNVEGHGYGQILSAVQYYSSVAVFWIWLALLPRKSLRYGCMPSKKRVD</sequence>